<proteinExistence type="predicted"/>
<protein>
    <submittedName>
        <fullName evidence="2">Uncharacterized protein</fullName>
    </submittedName>
</protein>
<evidence type="ECO:0000256" key="1">
    <source>
        <dbReference type="SAM" id="MobiDB-lite"/>
    </source>
</evidence>
<feature type="non-terminal residue" evidence="2">
    <location>
        <position position="1"/>
    </location>
</feature>
<reference evidence="2 3" key="1">
    <citation type="journal article" date="2018" name="Front. Plant Sci.">
        <title>Red Clover (Trifolium pratense) and Zigzag Clover (T. medium) - A Picture of Genomic Similarities and Differences.</title>
        <authorList>
            <person name="Dluhosova J."/>
            <person name="Istvanek J."/>
            <person name="Nedelnik J."/>
            <person name="Repkova J."/>
        </authorList>
    </citation>
    <scope>NUCLEOTIDE SEQUENCE [LARGE SCALE GENOMIC DNA]</scope>
    <source>
        <strain evidence="3">cv. 10/8</strain>
        <tissue evidence="2">Leaf</tissue>
    </source>
</reference>
<accession>A0A392W8B1</accession>
<dbReference type="AlphaFoldDB" id="A0A392W8B1"/>
<sequence>LFPPLDDEAAPDAADREDGEDFVEFPEV</sequence>
<organism evidence="2 3">
    <name type="scientific">Trifolium medium</name>
    <dbReference type="NCBI Taxonomy" id="97028"/>
    <lineage>
        <taxon>Eukaryota</taxon>
        <taxon>Viridiplantae</taxon>
        <taxon>Streptophyta</taxon>
        <taxon>Embryophyta</taxon>
        <taxon>Tracheophyta</taxon>
        <taxon>Spermatophyta</taxon>
        <taxon>Magnoliopsida</taxon>
        <taxon>eudicotyledons</taxon>
        <taxon>Gunneridae</taxon>
        <taxon>Pentapetalae</taxon>
        <taxon>rosids</taxon>
        <taxon>fabids</taxon>
        <taxon>Fabales</taxon>
        <taxon>Fabaceae</taxon>
        <taxon>Papilionoideae</taxon>
        <taxon>50 kb inversion clade</taxon>
        <taxon>NPAAA clade</taxon>
        <taxon>Hologalegina</taxon>
        <taxon>IRL clade</taxon>
        <taxon>Trifolieae</taxon>
        <taxon>Trifolium</taxon>
    </lineage>
</organism>
<evidence type="ECO:0000313" key="2">
    <source>
        <dbReference type="EMBL" id="MCI95371.1"/>
    </source>
</evidence>
<dbReference type="EMBL" id="LXQA011384954">
    <property type="protein sequence ID" value="MCI95371.1"/>
    <property type="molecule type" value="Genomic_DNA"/>
</dbReference>
<dbReference type="Proteomes" id="UP000265520">
    <property type="component" value="Unassembled WGS sequence"/>
</dbReference>
<keyword evidence="3" id="KW-1185">Reference proteome</keyword>
<name>A0A392W8B1_9FABA</name>
<evidence type="ECO:0000313" key="3">
    <source>
        <dbReference type="Proteomes" id="UP000265520"/>
    </source>
</evidence>
<comment type="caution">
    <text evidence="2">The sequence shown here is derived from an EMBL/GenBank/DDBJ whole genome shotgun (WGS) entry which is preliminary data.</text>
</comment>
<feature type="region of interest" description="Disordered" evidence="1">
    <location>
        <begin position="1"/>
        <end position="28"/>
    </location>
</feature>